<dbReference type="OrthoDB" id="290751at2"/>
<evidence type="ECO:0000313" key="4">
    <source>
        <dbReference type="EMBL" id="AWM39235.1"/>
    </source>
</evidence>
<accession>A0A2Z3H8B5</accession>
<evidence type="ECO:0000313" key="5">
    <source>
        <dbReference type="Proteomes" id="UP000245802"/>
    </source>
</evidence>
<evidence type="ECO:0000259" key="3">
    <source>
        <dbReference type="Pfam" id="PF04536"/>
    </source>
</evidence>
<feature type="compositionally biased region" description="Basic and acidic residues" evidence="1">
    <location>
        <begin position="33"/>
        <end position="45"/>
    </location>
</feature>
<dbReference type="RefSeq" id="WP_010047546.1">
    <property type="nucleotide sequence ID" value="NZ_CP025958.1"/>
</dbReference>
<feature type="chain" id="PRO_5016307149" description="TPM domain-containing protein" evidence="2">
    <location>
        <begin position="21"/>
        <end position="180"/>
    </location>
</feature>
<organism evidence="4 5">
    <name type="scientific">Gemmata obscuriglobus</name>
    <dbReference type="NCBI Taxonomy" id="114"/>
    <lineage>
        <taxon>Bacteria</taxon>
        <taxon>Pseudomonadati</taxon>
        <taxon>Planctomycetota</taxon>
        <taxon>Planctomycetia</taxon>
        <taxon>Gemmatales</taxon>
        <taxon>Gemmataceae</taxon>
        <taxon>Gemmata</taxon>
    </lineage>
</organism>
<dbReference type="InterPro" id="IPR007621">
    <property type="entry name" value="TPM_dom"/>
</dbReference>
<evidence type="ECO:0000256" key="1">
    <source>
        <dbReference type="SAM" id="MobiDB-lite"/>
    </source>
</evidence>
<gene>
    <name evidence="4" type="ORF">C1280_21095</name>
</gene>
<feature type="region of interest" description="Disordered" evidence="1">
    <location>
        <begin position="26"/>
        <end position="45"/>
    </location>
</feature>
<evidence type="ECO:0000256" key="2">
    <source>
        <dbReference type="SAM" id="SignalP"/>
    </source>
</evidence>
<proteinExistence type="predicted"/>
<dbReference type="KEGG" id="gog:C1280_21095"/>
<sequence>MRRTLFALIVLGSFGSVVLAQKTEPVAPGAQKDAPKREKALESKDEAKRFGETAWARLAPAAERLFKEKGIDFVVETAPSPPKGDPNKIAAMRPAEREKFFKEFTDARAKELNLKGVHVFVSMKPETLYVHVSEAADLPKGFGPKLKAALIASFREKKFDEGLNKAIDMTLDAKGLGEKK</sequence>
<keyword evidence="5" id="KW-1185">Reference proteome</keyword>
<dbReference type="AlphaFoldDB" id="A0A2Z3H8B5"/>
<dbReference type="Pfam" id="PF04536">
    <property type="entry name" value="TPM_phosphatase"/>
    <property type="match status" value="1"/>
</dbReference>
<reference evidence="4 5" key="1">
    <citation type="submission" date="2018-01" db="EMBL/GenBank/DDBJ databases">
        <title>G. obscuriglobus.</title>
        <authorList>
            <person name="Franke J."/>
            <person name="Blomberg W."/>
            <person name="Selmecki A."/>
        </authorList>
    </citation>
    <scope>NUCLEOTIDE SEQUENCE [LARGE SCALE GENOMIC DNA]</scope>
    <source>
        <strain evidence="4 5">DSM 5831</strain>
    </source>
</reference>
<protein>
    <recommendedName>
        <fullName evidence="3">TPM domain-containing protein</fullName>
    </recommendedName>
</protein>
<feature type="signal peptide" evidence="2">
    <location>
        <begin position="1"/>
        <end position="20"/>
    </location>
</feature>
<dbReference type="EMBL" id="CP025958">
    <property type="protein sequence ID" value="AWM39235.1"/>
    <property type="molecule type" value="Genomic_DNA"/>
</dbReference>
<keyword evidence="2" id="KW-0732">Signal</keyword>
<dbReference type="Proteomes" id="UP000245802">
    <property type="component" value="Chromosome"/>
</dbReference>
<name>A0A2Z3H8B5_9BACT</name>
<feature type="domain" description="TPM" evidence="3">
    <location>
        <begin position="44"/>
        <end position="170"/>
    </location>
</feature>
<dbReference type="Gene3D" id="3.10.310.50">
    <property type="match status" value="1"/>
</dbReference>